<dbReference type="PANTHER" id="PTHR34047:SF2">
    <property type="entry name" value="NUCLEAR INTRON MATURASE 1, MITOCHONDRIAL"/>
    <property type="match status" value="1"/>
</dbReference>
<proteinExistence type="predicted"/>
<dbReference type="EMBL" id="AJIL01000001">
    <property type="protein sequence ID" value="KNF06912.1"/>
    <property type="molecule type" value="Genomic_DNA"/>
</dbReference>
<dbReference type="AlphaFoldDB" id="A0A0L0W5Y9"/>
<dbReference type="PANTHER" id="PTHR34047">
    <property type="entry name" value="NUCLEAR INTRON MATURASE 1, MITOCHONDRIAL-RELATED"/>
    <property type="match status" value="1"/>
</dbReference>
<evidence type="ECO:0000259" key="1">
    <source>
        <dbReference type="Pfam" id="PF01348"/>
    </source>
</evidence>
<gene>
    <name evidence="2" type="ORF">PSTG_40006</name>
</gene>
<dbReference type="InterPro" id="IPR051083">
    <property type="entry name" value="GrpII_Intron_Splice-Mob/Def"/>
</dbReference>
<dbReference type="STRING" id="1165861.A0A0L0W5Y9"/>
<sequence length="177" mass="20360">MGQDKTITNIITGTAVFLGTQFQRSSSSQRRFQRRGGGWQRCYQRPLNLSVSLDWIRSKLHHSSYLKNGQPYPRYQWIPLNHWQILVLYNSVYWGFTNYYSFALNINDLSSLLRLVLKSSCAKLLAAKYSLSSQAKVYKRYGSSLTDPVSGLTFVKPEGSSCSRIKEDEPEINTPQY</sequence>
<dbReference type="Pfam" id="PF01348">
    <property type="entry name" value="Intron_maturas2"/>
    <property type="match status" value="1"/>
</dbReference>
<protein>
    <submittedName>
        <fullName evidence="2">Intron_maturase 2</fullName>
    </submittedName>
</protein>
<dbReference type="InterPro" id="IPR024937">
    <property type="entry name" value="Domain_X"/>
</dbReference>
<dbReference type="GO" id="GO:0005737">
    <property type="term" value="C:cytoplasm"/>
    <property type="evidence" value="ECO:0007669"/>
    <property type="project" value="UniProtKB-ARBA"/>
</dbReference>
<geneLocation type="mitochondrion" evidence="2"/>
<accession>A0A0L0W5Y9</accession>
<comment type="caution">
    <text evidence="2">The sequence shown here is derived from an EMBL/GenBank/DDBJ whole genome shotgun (WGS) entry which is preliminary data.</text>
</comment>
<name>A0A0L0W5Y9_9BASI</name>
<evidence type="ECO:0000313" key="3">
    <source>
        <dbReference type="Proteomes" id="UP000054564"/>
    </source>
</evidence>
<feature type="domain" description="Domain X" evidence="1">
    <location>
        <begin position="51"/>
        <end position="149"/>
    </location>
</feature>
<keyword evidence="3" id="KW-1185">Reference proteome</keyword>
<evidence type="ECO:0000313" key="2">
    <source>
        <dbReference type="EMBL" id="KNF06912.1"/>
    </source>
</evidence>
<keyword evidence="2" id="KW-0496">Mitochondrion</keyword>
<organism evidence="2 3">
    <name type="scientific">Puccinia striiformis f. sp. tritici PST-78</name>
    <dbReference type="NCBI Taxonomy" id="1165861"/>
    <lineage>
        <taxon>Eukaryota</taxon>
        <taxon>Fungi</taxon>
        <taxon>Dikarya</taxon>
        <taxon>Basidiomycota</taxon>
        <taxon>Pucciniomycotina</taxon>
        <taxon>Pucciniomycetes</taxon>
        <taxon>Pucciniales</taxon>
        <taxon>Pucciniaceae</taxon>
        <taxon>Puccinia</taxon>
    </lineage>
</organism>
<dbReference type="Proteomes" id="UP000054564">
    <property type="component" value="Unassembled WGS sequence"/>
</dbReference>
<reference evidence="3" key="1">
    <citation type="submission" date="2014-03" db="EMBL/GenBank/DDBJ databases">
        <title>The Genome Sequence of Puccinia striiformis f. sp. tritici PST-78.</title>
        <authorList>
            <consortium name="The Broad Institute Genome Sequencing Platform"/>
            <person name="Cuomo C."/>
            <person name="Hulbert S."/>
            <person name="Chen X."/>
            <person name="Walker B."/>
            <person name="Young S.K."/>
            <person name="Zeng Q."/>
            <person name="Gargeya S."/>
            <person name="Fitzgerald M."/>
            <person name="Haas B."/>
            <person name="Abouelleil A."/>
            <person name="Alvarado L."/>
            <person name="Arachchi H.M."/>
            <person name="Berlin A.M."/>
            <person name="Chapman S.B."/>
            <person name="Goldberg J."/>
            <person name="Griggs A."/>
            <person name="Gujja S."/>
            <person name="Hansen M."/>
            <person name="Howarth C."/>
            <person name="Imamovic A."/>
            <person name="Larimer J."/>
            <person name="McCowan C."/>
            <person name="Montmayeur A."/>
            <person name="Murphy C."/>
            <person name="Neiman D."/>
            <person name="Pearson M."/>
            <person name="Priest M."/>
            <person name="Roberts A."/>
            <person name="Saif S."/>
            <person name="Shea T."/>
            <person name="Sisk P."/>
            <person name="Sykes S."/>
            <person name="Wortman J."/>
            <person name="Nusbaum C."/>
            <person name="Birren B."/>
        </authorList>
    </citation>
    <scope>NUCLEOTIDE SEQUENCE [LARGE SCALE GENOMIC DNA]</scope>
    <source>
        <strain evidence="3">race PST-78</strain>
    </source>
</reference>
<dbReference type="GO" id="GO:0006397">
    <property type="term" value="P:mRNA processing"/>
    <property type="evidence" value="ECO:0007669"/>
    <property type="project" value="InterPro"/>
</dbReference>